<feature type="compositionally biased region" description="Basic and acidic residues" evidence="6">
    <location>
        <begin position="53"/>
        <end position="67"/>
    </location>
</feature>
<evidence type="ECO:0000256" key="5">
    <source>
        <dbReference type="ARBA" id="ARBA00023242"/>
    </source>
</evidence>
<proteinExistence type="predicted"/>
<dbReference type="PANTHER" id="PTHR11988:SF27">
    <property type="entry name" value="GH27708P"/>
    <property type="match status" value="1"/>
</dbReference>
<dbReference type="InterPro" id="IPR040223">
    <property type="entry name" value="PAR_bZIP"/>
</dbReference>
<keyword evidence="2" id="KW-0805">Transcription regulation</keyword>
<accession>A0A1I7YB27</accession>
<keyword evidence="3" id="KW-0238">DNA-binding</keyword>
<dbReference type="SMART" id="SM00338">
    <property type="entry name" value="BRLZ"/>
    <property type="match status" value="1"/>
</dbReference>
<protein>
    <submittedName>
        <fullName evidence="9">BZIP domain-containing protein</fullName>
    </submittedName>
</protein>
<dbReference type="GO" id="GO:0000978">
    <property type="term" value="F:RNA polymerase II cis-regulatory region sequence-specific DNA binding"/>
    <property type="evidence" value="ECO:0007669"/>
    <property type="project" value="TreeGrafter"/>
</dbReference>
<dbReference type="AlphaFoldDB" id="A0A1I7YB27"/>
<dbReference type="InterPro" id="IPR004827">
    <property type="entry name" value="bZIP"/>
</dbReference>
<dbReference type="PROSITE" id="PS50217">
    <property type="entry name" value="BZIP"/>
    <property type="match status" value="1"/>
</dbReference>
<organism evidence="8 9">
    <name type="scientific">Steinernema glaseri</name>
    <dbReference type="NCBI Taxonomy" id="37863"/>
    <lineage>
        <taxon>Eukaryota</taxon>
        <taxon>Metazoa</taxon>
        <taxon>Ecdysozoa</taxon>
        <taxon>Nematoda</taxon>
        <taxon>Chromadorea</taxon>
        <taxon>Rhabditida</taxon>
        <taxon>Tylenchina</taxon>
        <taxon>Panagrolaimomorpha</taxon>
        <taxon>Strongyloidoidea</taxon>
        <taxon>Steinernematidae</taxon>
        <taxon>Steinernema</taxon>
    </lineage>
</organism>
<feature type="region of interest" description="Disordered" evidence="6">
    <location>
        <begin position="48"/>
        <end position="67"/>
    </location>
</feature>
<reference evidence="9" key="1">
    <citation type="submission" date="2016-11" db="UniProtKB">
        <authorList>
            <consortium name="WormBaseParasite"/>
        </authorList>
    </citation>
    <scope>IDENTIFICATION</scope>
</reference>
<evidence type="ECO:0000256" key="6">
    <source>
        <dbReference type="SAM" id="MobiDB-lite"/>
    </source>
</evidence>
<dbReference type="Pfam" id="PF07716">
    <property type="entry name" value="bZIP_2"/>
    <property type="match status" value="1"/>
</dbReference>
<comment type="subcellular location">
    <subcellularLocation>
        <location evidence="1">Nucleus</location>
    </subcellularLocation>
</comment>
<dbReference type="Gene3D" id="1.20.5.170">
    <property type="match status" value="1"/>
</dbReference>
<keyword evidence="4" id="KW-0804">Transcription</keyword>
<dbReference type="InterPro" id="IPR046347">
    <property type="entry name" value="bZIP_sf"/>
</dbReference>
<evidence type="ECO:0000256" key="3">
    <source>
        <dbReference type="ARBA" id="ARBA00023125"/>
    </source>
</evidence>
<evidence type="ECO:0000259" key="7">
    <source>
        <dbReference type="PROSITE" id="PS50217"/>
    </source>
</evidence>
<dbReference type="GO" id="GO:0000981">
    <property type="term" value="F:DNA-binding transcription factor activity, RNA polymerase II-specific"/>
    <property type="evidence" value="ECO:0007669"/>
    <property type="project" value="TreeGrafter"/>
</dbReference>
<dbReference type="Proteomes" id="UP000095287">
    <property type="component" value="Unplaced"/>
</dbReference>
<name>A0A1I7YB27_9BILA</name>
<keyword evidence="8" id="KW-1185">Reference proteome</keyword>
<dbReference type="WBParaSite" id="L893_g14555.t1">
    <property type="protein sequence ID" value="L893_g14555.t1"/>
    <property type="gene ID" value="L893_g14555"/>
</dbReference>
<keyword evidence="5" id="KW-0539">Nucleus</keyword>
<evidence type="ECO:0000313" key="8">
    <source>
        <dbReference type="Proteomes" id="UP000095287"/>
    </source>
</evidence>
<evidence type="ECO:0000256" key="2">
    <source>
        <dbReference type="ARBA" id="ARBA00023015"/>
    </source>
</evidence>
<dbReference type="PANTHER" id="PTHR11988">
    <property type="entry name" value="THYROTROPH EMBRYONIC FACTOR RELATED"/>
    <property type="match status" value="1"/>
</dbReference>
<feature type="domain" description="BZIP" evidence="7">
    <location>
        <begin position="43"/>
        <end position="106"/>
    </location>
</feature>
<dbReference type="GO" id="GO:0005634">
    <property type="term" value="C:nucleus"/>
    <property type="evidence" value="ECO:0007669"/>
    <property type="project" value="UniProtKB-SubCell"/>
</dbReference>
<dbReference type="SUPFAM" id="SSF57959">
    <property type="entry name" value="Leucine zipper domain"/>
    <property type="match status" value="1"/>
</dbReference>
<evidence type="ECO:0000256" key="4">
    <source>
        <dbReference type="ARBA" id="ARBA00023163"/>
    </source>
</evidence>
<sequence>MIGKDKEAVYETICAPRRVEMSAFAKDTSWTTSIAQLTTEVTQQAYYARRHRNNESAKKSRELRRKKEEERERAMKFLEFENQRLRLEIDNLKKNILHLQQVYHQAQAQLQVTQIS</sequence>
<evidence type="ECO:0000256" key="1">
    <source>
        <dbReference type="ARBA" id="ARBA00004123"/>
    </source>
</evidence>
<evidence type="ECO:0000313" key="9">
    <source>
        <dbReference type="WBParaSite" id="L893_g14555.t1"/>
    </source>
</evidence>